<evidence type="ECO:0000313" key="1">
    <source>
        <dbReference type="EMBL" id="MPM94493.1"/>
    </source>
</evidence>
<dbReference type="AlphaFoldDB" id="A0A645E0W4"/>
<proteinExistence type="predicted"/>
<gene>
    <name evidence="1" type="ORF">SDC9_141639</name>
</gene>
<reference evidence="1" key="1">
    <citation type="submission" date="2019-08" db="EMBL/GenBank/DDBJ databases">
        <authorList>
            <person name="Kucharzyk K."/>
            <person name="Murdoch R.W."/>
            <person name="Higgins S."/>
            <person name="Loffler F."/>
        </authorList>
    </citation>
    <scope>NUCLEOTIDE SEQUENCE</scope>
</reference>
<accession>A0A645E0W4</accession>
<sequence length="91" mass="9841">MPEIVPFNMDFSEIEKMTVNPNNAREKYSAELNFNAQEEIIGERKIMITALMVPPIKEAITAIPKAFPAFPCCASGYPSNTVAAAPGVPGV</sequence>
<protein>
    <submittedName>
        <fullName evidence="1">Uncharacterized protein</fullName>
    </submittedName>
</protein>
<name>A0A645E0W4_9ZZZZ</name>
<organism evidence="1">
    <name type="scientific">bioreactor metagenome</name>
    <dbReference type="NCBI Taxonomy" id="1076179"/>
    <lineage>
        <taxon>unclassified sequences</taxon>
        <taxon>metagenomes</taxon>
        <taxon>ecological metagenomes</taxon>
    </lineage>
</organism>
<comment type="caution">
    <text evidence="1">The sequence shown here is derived from an EMBL/GenBank/DDBJ whole genome shotgun (WGS) entry which is preliminary data.</text>
</comment>
<dbReference type="EMBL" id="VSSQ01041114">
    <property type="protein sequence ID" value="MPM94493.1"/>
    <property type="molecule type" value="Genomic_DNA"/>
</dbReference>